<name>A0A9K3CWQ5_9EUKA</name>
<keyword evidence="2 8" id="KW-0645">Protease</keyword>
<keyword evidence="12" id="KW-1185">Reference proteome</keyword>
<evidence type="ECO:0000313" key="12">
    <source>
        <dbReference type="Proteomes" id="UP000265618"/>
    </source>
</evidence>
<comment type="caution">
    <text evidence="11">The sequence shown here is derived from an EMBL/GenBank/DDBJ whole genome shotgun (WGS) entry which is preliminary data.</text>
</comment>
<keyword evidence="4 8" id="KW-0378">Hydrolase</keyword>
<dbReference type="PANTHER" id="PTHR42884:SF14">
    <property type="entry name" value="NEUROENDOCRINE CONVERTASE 1"/>
    <property type="match status" value="1"/>
</dbReference>
<protein>
    <submittedName>
        <fullName evidence="11">Peptidase S8, subtilisin-related</fullName>
    </submittedName>
</protein>
<dbReference type="InterPro" id="IPR012340">
    <property type="entry name" value="NA-bd_OB-fold"/>
</dbReference>
<dbReference type="SUPFAM" id="SSF50249">
    <property type="entry name" value="Nucleic acid-binding proteins"/>
    <property type="match status" value="1"/>
</dbReference>
<evidence type="ECO:0000256" key="4">
    <source>
        <dbReference type="ARBA" id="ARBA00022801"/>
    </source>
</evidence>
<accession>A0A9K3CWQ5</accession>
<keyword evidence="3" id="KW-0732">Signal</keyword>
<evidence type="ECO:0000256" key="8">
    <source>
        <dbReference type="PROSITE-ProRule" id="PRU01240"/>
    </source>
</evidence>
<feature type="compositionally biased region" description="Low complexity" evidence="9">
    <location>
        <begin position="7"/>
        <end position="28"/>
    </location>
</feature>
<feature type="active site" description="Charge relay system" evidence="7 8">
    <location>
        <position position="153"/>
    </location>
</feature>
<dbReference type="PROSITE" id="PS00138">
    <property type="entry name" value="SUBTILASE_SER"/>
    <property type="match status" value="1"/>
</dbReference>
<dbReference type="GO" id="GO:0004252">
    <property type="term" value="F:serine-type endopeptidase activity"/>
    <property type="evidence" value="ECO:0007669"/>
    <property type="project" value="UniProtKB-UniRule"/>
</dbReference>
<dbReference type="EMBL" id="BDIP01001196">
    <property type="protein sequence ID" value="GIQ83827.1"/>
    <property type="molecule type" value="Genomic_DNA"/>
</dbReference>
<feature type="domain" description="P/Homo B" evidence="10">
    <location>
        <begin position="452"/>
        <end position="584"/>
    </location>
</feature>
<dbReference type="Proteomes" id="UP000265618">
    <property type="component" value="Unassembled WGS sequence"/>
</dbReference>
<evidence type="ECO:0000256" key="2">
    <source>
        <dbReference type="ARBA" id="ARBA00022670"/>
    </source>
</evidence>
<keyword evidence="6" id="KW-0106">Calcium</keyword>
<dbReference type="InterPro" id="IPR034182">
    <property type="entry name" value="Kexin/furin"/>
</dbReference>
<dbReference type="InterPro" id="IPR023828">
    <property type="entry name" value="Peptidase_S8_Ser-AS"/>
</dbReference>
<organism evidence="11 12">
    <name type="scientific">Kipferlia bialata</name>
    <dbReference type="NCBI Taxonomy" id="797122"/>
    <lineage>
        <taxon>Eukaryota</taxon>
        <taxon>Metamonada</taxon>
        <taxon>Carpediemonas-like organisms</taxon>
        <taxon>Kipferlia</taxon>
    </lineage>
</organism>
<evidence type="ECO:0000259" key="10">
    <source>
        <dbReference type="PROSITE" id="PS51829"/>
    </source>
</evidence>
<dbReference type="GO" id="GO:0005737">
    <property type="term" value="C:cytoplasm"/>
    <property type="evidence" value="ECO:0007669"/>
    <property type="project" value="UniProtKB-ARBA"/>
</dbReference>
<keyword evidence="5 8" id="KW-0720">Serine protease</keyword>
<evidence type="ECO:0000256" key="1">
    <source>
        <dbReference type="ARBA" id="ARBA00005325"/>
    </source>
</evidence>
<comment type="similarity">
    <text evidence="1">Belongs to the peptidase S8 family. Furin subfamily.</text>
</comment>
<dbReference type="Gene3D" id="2.60.120.260">
    <property type="entry name" value="Galactose-binding domain-like"/>
    <property type="match status" value="1"/>
</dbReference>
<dbReference type="Gene3D" id="3.40.50.200">
    <property type="entry name" value="Peptidase S8/S53 domain"/>
    <property type="match status" value="1"/>
</dbReference>
<dbReference type="InterPro" id="IPR015500">
    <property type="entry name" value="Peptidase_S8_subtilisin-rel"/>
</dbReference>
<dbReference type="PANTHER" id="PTHR42884">
    <property type="entry name" value="PROPROTEIN CONVERTASE SUBTILISIN/KEXIN-RELATED"/>
    <property type="match status" value="1"/>
</dbReference>
<evidence type="ECO:0000256" key="3">
    <source>
        <dbReference type="ARBA" id="ARBA00022729"/>
    </source>
</evidence>
<evidence type="ECO:0000313" key="11">
    <source>
        <dbReference type="EMBL" id="GIQ83827.1"/>
    </source>
</evidence>
<dbReference type="GO" id="GO:0012505">
    <property type="term" value="C:endomembrane system"/>
    <property type="evidence" value="ECO:0007669"/>
    <property type="project" value="UniProtKB-ARBA"/>
</dbReference>
<dbReference type="PRINTS" id="PR00723">
    <property type="entry name" value="SUBTILISIN"/>
</dbReference>
<dbReference type="InterPro" id="IPR022398">
    <property type="entry name" value="Peptidase_S8_His-AS"/>
</dbReference>
<dbReference type="InterPro" id="IPR002884">
    <property type="entry name" value="P_dom"/>
</dbReference>
<sequence length="740" mass="78971">MYGNQGGFQQQQFQQPQQQFQQPQQFQGMQSGLPQAPAGWPGLVPICDLNPYKNKKWTICAQVKTKGEVREFTSKKSGQPGRVLSLTLVDLAGTEIQCTGFTDFVDIHASQIEQWWADNDGSIAGCVAGVDINVGPVWDKGYTGEGVTVCVNDDGIDYKGESEFSNVSLALSYNYQDDVNDPTPVLLTDTHGTACAGIIAATHDNGYCIAGVAPGVELAGRVIISADLAVSDWTDAYTRGADEIDVYSNSYGYYTCSEGQCYQLLDVAPMEAAYQTATEAGAMIVFAAGNEGANAGADVNMDPSMRSPDTIIVAAAGCTGTPSYYSRGGSSVFTMAPGGDFTSDAQDNLVLISTVGRDSCTDDFSGTSAACPMVSGVLALAKEAQPGLTTRGAMHALAATGINSDSNSAAYASRSEFWQRNSAGFDHNFYSGFGLMDAQAVLEYVDVCQCADLPDYDEYVMIVEVDQDLPDDSSDGLTVSFNVPGDVFLRVEHIKVEISGNVAYFGDVSVECYSPSGTRSGLMPPRLLDNAQGYISLGDLSLYSVRSWHEQARGTWRVVVADRYAGDTNSLDEVRLTLRGVVQESRVTSPTAYDTWVGGTVATLALETGCTQTPGTAGCTDSCRLSSHTQCMDVYHRDVNGKAYTLLEAGVDMSCGTYSYPVPAIEPDNPREEQLYLAPCGEAPCLGHPSPYHYASPVYIHAYEEGEVPEEPTGGFHASPLSMFVIVLVNVVALGAAILL</sequence>
<feature type="active site" description="Charge relay system" evidence="7 8">
    <location>
        <position position="368"/>
    </location>
</feature>
<evidence type="ECO:0000256" key="6">
    <source>
        <dbReference type="ARBA" id="ARBA00022837"/>
    </source>
</evidence>
<dbReference type="InterPro" id="IPR008979">
    <property type="entry name" value="Galactose-bd-like_sf"/>
</dbReference>
<dbReference type="PROSITE" id="PS51829">
    <property type="entry name" value="P_HOMO_B"/>
    <property type="match status" value="1"/>
</dbReference>
<dbReference type="GO" id="GO:0016020">
    <property type="term" value="C:membrane"/>
    <property type="evidence" value="ECO:0007669"/>
    <property type="project" value="TreeGrafter"/>
</dbReference>
<evidence type="ECO:0000256" key="7">
    <source>
        <dbReference type="PIRSR" id="PIRSR615500-1"/>
    </source>
</evidence>
<dbReference type="AlphaFoldDB" id="A0A9K3CWQ5"/>
<dbReference type="InterPro" id="IPR036852">
    <property type="entry name" value="Peptidase_S8/S53_dom_sf"/>
</dbReference>
<gene>
    <name evidence="11" type="ORF">KIPB_005212</name>
</gene>
<dbReference type="Gene3D" id="2.40.50.140">
    <property type="entry name" value="Nucleic acid-binding proteins"/>
    <property type="match status" value="1"/>
</dbReference>
<evidence type="ECO:0000256" key="9">
    <source>
        <dbReference type="SAM" id="MobiDB-lite"/>
    </source>
</evidence>
<dbReference type="InterPro" id="IPR000209">
    <property type="entry name" value="Peptidase_S8/S53_dom"/>
</dbReference>
<dbReference type="SUPFAM" id="SSF49785">
    <property type="entry name" value="Galactose-binding domain-like"/>
    <property type="match status" value="1"/>
</dbReference>
<dbReference type="Pfam" id="PF00082">
    <property type="entry name" value="Peptidase_S8"/>
    <property type="match status" value="1"/>
</dbReference>
<proteinExistence type="inferred from homology"/>
<dbReference type="CDD" id="cd04059">
    <property type="entry name" value="Peptidases_S8_Protein_convertases_Kexins_Furin-like"/>
    <property type="match status" value="1"/>
</dbReference>
<reference evidence="11 12" key="1">
    <citation type="journal article" date="2018" name="PLoS ONE">
        <title>The draft genome of Kipferlia bialata reveals reductive genome evolution in fornicate parasites.</title>
        <authorList>
            <person name="Tanifuji G."/>
            <person name="Takabayashi S."/>
            <person name="Kume K."/>
            <person name="Takagi M."/>
            <person name="Nakayama T."/>
            <person name="Kamikawa R."/>
            <person name="Inagaki Y."/>
            <person name="Hashimoto T."/>
        </authorList>
    </citation>
    <scope>NUCLEOTIDE SEQUENCE [LARGE SCALE GENOMIC DNA]</scope>
    <source>
        <strain evidence="11">NY0173</strain>
    </source>
</reference>
<dbReference type="PROSITE" id="PS51892">
    <property type="entry name" value="SUBTILASE"/>
    <property type="match status" value="1"/>
</dbReference>
<feature type="active site" description="Charge relay system" evidence="7 8">
    <location>
        <position position="191"/>
    </location>
</feature>
<dbReference type="Pfam" id="PF01483">
    <property type="entry name" value="P_proprotein"/>
    <property type="match status" value="1"/>
</dbReference>
<dbReference type="PROSITE" id="PS00137">
    <property type="entry name" value="SUBTILASE_HIS"/>
    <property type="match status" value="1"/>
</dbReference>
<dbReference type="SUPFAM" id="SSF52743">
    <property type="entry name" value="Subtilisin-like"/>
    <property type="match status" value="1"/>
</dbReference>
<dbReference type="OrthoDB" id="300641at2759"/>
<feature type="region of interest" description="Disordered" evidence="9">
    <location>
        <begin position="1"/>
        <end position="33"/>
    </location>
</feature>
<evidence type="ECO:0000256" key="5">
    <source>
        <dbReference type="ARBA" id="ARBA00022825"/>
    </source>
</evidence>
<dbReference type="GO" id="GO:0016485">
    <property type="term" value="P:protein processing"/>
    <property type="evidence" value="ECO:0007669"/>
    <property type="project" value="TreeGrafter"/>
</dbReference>